<keyword evidence="1" id="KW-1133">Transmembrane helix</keyword>
<feature type="transmembrane region" description="Helical" evidence="1">
    <location>
        <begin position="76"/>
        <end position="93"/>
    </location>
</feature>
<dbReference type="EMBL" id="BK015118">
    <property type="protein sequence ID" value="DAD91672.1"/>
    <property type="molecule type" value="Genomic_DNA"/>
</dbReference>
<name>A0A8S5NBQ5_9CAUD</name>
<proteinExistence type="predicted"/>
<sequence length="104" mass="11777">MQQVIEFESSAKQQQPIDVRATIQRKIKSLNLWLDAKSEFYSRICEFSVTRRLVIRVNLVSLCVIVAAVAIEQQPITSVVSTLCAGYLVYRMNKSEKKQKGGKA</sequence>
<protein>
    <recommendedName>
        <fullName evidence="3">Tat pathway signal protein</fullName>
    </recommendedName>
</protein>
<keyword evidence="1" id="KW-0472">Membrane</keyword>
<feature type="transmembrane region" description="Helical" evidence="1">
    <location>
        <begin position="53"/>
        <end position="70"/>
    </location>
</feature>
<reference evidence="2" key="1">
    <citation type="journal article" date="2021" name="Proc. Natl. Acad. Sci. U.S.A.">
        <title>A Catalog of Tens of Thousands of Viruses from Human Metagenomes Reveals Hidden Associations with Chronic Diseases.</title>
        <authorList>
            <person name="Tisza M.J."/>
            <person name="Buck C.B."/>
        </authorList>
    </citation>
    <scope>NUCLEOTIDE SEQUENCE</scope>
    <source>
        <strain evidence="2">CtSOk3</strain>
    </source>
</reference>
<evidence type="ECO:0000313" key="2">
    <source>
        <dbReference type="EMBL" id="DAD91672.1"/>
    </source>
</evidence>
<keyword evidence="1" id="KW-0812">Transmembrane</keyword>
<evidence type="ECO:0000256" key="1">
    <source>
        <dbReference type="SAM" id="Phobius"/>
    </source>
</evidence>
<accession>A0A8S5NBQ5</accession>
<organism evidence="2">
    <name type="scientific">Siphoviridae sp. ctSOk3</name>
    <dbReference type="NCBI Taxonomy" id="2826342"/>
    <lineage>
        <taxon>Viruses</taxon>
        <taxon>Duplodnaviria</taxon>
        <taxon>Heunggongvirae</taxon>
        <taxon>Uroviricota</taxon>
        <taxon>Caudoviricetes</taxon>
    </lineage>
</organism>
<evidence type="ECO:0008006" key="3">
    <source>
        <dbReference type="Google" id="ProtNLM"/>
    </source>
</evidence>